<dbReference type="FunFam" id="3.40.50.720:FF:000084">
    <property type="entry name" value="Short-chain dehydrogenase reductase"/>
    <property type="match status" value="1"/>
</dbReference>
<evidence type="ECO:0000313" key="3">
    <source>
        <dbReference type="Proteomes" id="UP000014024"/>
    </source>
</evidence>
<evidence type="ECO:0000256" key="1">
    <source>
        <dbReference type="ARBA" id="ARBA00006484"/>
    </source>
</evidence>
<dbReference type="RefSeq" id="WP_016140863.1">
    <property type="nucleotide sequence ID" value="NZ_KB976987.1"/>
</dbReference>
<proteinExistence type="inferred from homology"/>
<evidence type="ECO:0000313" key="2">
    <source>
        <dbReference type="EMBL" id="EOQ70882.1"/>
    </source>
</evidence>
<reference evidence="2 3" key="1">
    <citation type="submission" date="2013-02" db="EMBL/GenBank/DDBJ databases">
        <title>The Genome Sequence of Acinetobacter sp. ANC 4050.</title>
        <authorList>
            <consortium name="The Broad Institute Genome Sequencing Platform"/>
            <consortium name="The Broad Institute Genome Sequencing Center for Infectious Disease"/>
            <person name="Cerqueira G."/>
            <person name="Feldgarden M."/>
            <person name="Courvalin P."/>
            <person name="Perichon B."/>
            <person name="Grillot-Courvalin C."/>
            <person name="Clermont D."/>
            <person name="Rocha E."/>
            <person name="Yoon E.-J."/>
            <person name="Nemec A."/>
            <person name="Walker B."/>
            <person name="Young S.K."/>
            <person name="Zeng Q."/>
            <person name="Gargeya S."/>
            <person name="Fitzgerald M."/>
            <person name="Haas B."/>
            <person name="Abouelleil A."/>
            <person name="Alvarado L."/>
            <person name="Arachchi H.M."/>
            <person name="Berlin A.M."/>
            <person name="Chapman S.B."/>
            <person name="Dewar J."/>
            <person name="Goldberg J."/>
            <person name="Griggs A."/>
            <person name="Gujja S."/>
            <person name="Hansen M."/>
            <person name="Howarth C."/>
            <person name="Imamovic A."/>
            <person name="Larimer J."/>
            <person name="McCowan C."/>
            <person name="Murphy C."/>
            <person name="Neiman D."/>
            <person name="Pearson M."/>
            <person name="Priest M."/>
            <person name="Roberts A."/>
            <person name="Saif S."/>
            <person name="Shea T."/>
            <person name="Sisk P."/>
            <person name="Sykes S."/>
            <person name="Wortman J."/>
            <person name="Nusbaum C."/>
            <person name="Birren B."/>
        </authorList>
    </citation>
    <scope>NUCLEOTIDE SEQUENCE [LARGE SCALE GENOMIC DNA]</scope>
    <source>
        <strain evidence="2 3">ANC 4050</strain>
    </source>
</reference>
<dbReference type="PRINTS" id="PR00080">
    <property type="entry name" value="SDRFAMILY"/>
</dbReference>
<dbReference type="PATRIC" id="fig|1217691.3.peg.785"/>
<dbReference type="InterPro" id="IPR002347">
    <property type="entry name" value="SDR_fam"/>
</dbReference>
<dbReference type="OrthoDB" id="9804774at2"/>
<accession>R8YTM9</accession>
<comment type="similarity">
    <text evidence="1">Belongs to the short-chain dehydrogenases/reductases (SDR) family.</text>
</comment>
<dbReference type="Proteomes" id="UP000014024">
    <property type="component" value="Unassembled WGS sequence"/>
</dbReference>
<name>R8YTM9_ACIPI</name>
<dbReference type="InterPro" id="IPR036291">
    <property type="entry name" value="NAD(P)-bd_dom_sf"/>
</dbReference>
<dbReference type="SUPFAM" id="SSF51735">
    <property type="entry name" value="NAD(P)-binding Rossmann-fold domains"/>
    <property type="match status" value="1"/>
</dbReference>
<dbReference type="HOGENOM" id="CLU_010194_1_3_6"/>
<dbReference type="EMBL" id="APQM01000002">
    <property type="protein sequence ID" value="EOQ70882.1"/>
    <property type="molecule type" value="Genomic_DNA"/>
</dbReference>
<dbReference type="PANTHER" id="PTHR42879:SF2">
    <property type="entry name" value="3-OXOACYL-[ACYL-CARRIER-PROTEIN] REDUCTASE FABG"/>
    <property type="match status" value="1"/>
</dbReference>
<dbReference type="InterPro" id="IPR050259">
    <property type="entry name" value="SDR"/>
</dbReference>
<dbReference type="PRINTS" id="PR00081">
    <property type="entry name" value="GDHRDH"/>
</dbReference>
<organism evidence="2 3">
    <name type="scientific">Acinetobacter pittii ANC 4050</name>
    <dbReference type="NCBI Taxonomy" id="1217691"/>
    <lineage>
        <taxon>Bacteria</taxon>
        <taxon>Pseudomonadati</taxon>
        <taxon>Pseudomonadota</taxon>
        <taxon>Gammaproteobacteria</taxon>
        <taxon>Moraxellales</taxon>
        <taxon>Moraxellaceae</taxon>
        <taxon>Acinetobacter</taxon>
        <taxon>Acinetobacter calcoaceticus/baumannii complex</taxon>
    </lineage>
</organism>
<comment type="caution">
    <text evidence="2">The sequence shown here is derived from an EMBL/GenBank/DDBJ whole genome shotgun (WGS) entry which is preliminary data.</text>
</comment>
<dbReference type="CDD" id="cd05233">
    <property type="entry name" value="SDR_c"/>
    <property type="match status" value="1"/>
</dbReference>
<dbReference type="Gene3D" id="3.40.50.720">
    <property type="entry name" value="NAD(P)-binding Rossmann-like Domain"/>
    <property type="match status" value="1"/>
</dbReference>
<dbReference type="Pfam" id="PF13561">
    <property type="entry name" value="adh_short_C2"/>
    <property type="match status" value="1"/>
</dbReference>
<sequence length="251" mass="26554">MTNIAQDLQDKIILVTGSSRGIGLATAKLLHKRGAKVVIHARSSTANLDELLNHLGEENARLVLGDLSSFNGAESVWSKAINCFGHIDVLVNNAGAWLPSDINSSQAWREGWESNIAINLAAPAELCRLALLHFKQRHGGIIINITSRSAHRGDDAEHLAYGAAKGGLLALTKGIARGYGRDNILAYAIAPGWVATDLADGAIEPSVLENLPLGEVTPASDVAEIVAFLATGRSRHTTGATIDITGADYVR</sequence>
<evidence type="ECO:0008006" key="4">
    <source>
        <dbReference type="Google" id="ProtNLM"/>
    </source>
</evidence>
<protein>
    <recommendedName>
        <fullName evidence="4">3-oxoacyl-[acyl-carrier-protein] reductase</fullName>
    </recommendedName>
</protein>
<dbReference type="PANTHER" id="PTHR42879">
    <property type="entry name" value="3-OXOACYL-(ACYL-CARRIER-PROTEIN) REDUCTASE"/>
    <property type="match status" value="1"/>
</dbReference>
<dbReference type="AlphaFoldDB" id="R8YTM9"/>
<gene>
    <name evidence="2" type="ORF">F931_00792</name>
</gene>